<name>A0A6J4SR47_9ACTN</name>
<feature type="transmembrane region" description="Helical" evidence="1">
    <location>
        <begin position="30"/>
        <end position="49"/>
    </location>
</feature>
<feature type="transmembrane region" description="Helical" evidence="1">
    <location>
        <begin position="96"/>
        <end position="113"/>
    </location>
</feature>
<feature type="transmembrane region" description="Helical" evidence="1">
    <location>
        <begin position="61"/>
        <end position="84"/>
    </location>
</feature>
<organism evidence="2">
    <name type="scientific">uncultured Solirubrobacteraceae bacterium</name>
    <dbReference type="NCBI Taxonomy" id="1162706"/>
    <lineage>
        <taxon>Bacteria</taxon>
        <taxon>Bacillati</taxon>
        <taxon>Actinomycetota</taxon>
        <taxon>Thermoleophilia</taxon>
        <taxon>Solirubrobacterales</taxon>
        <taxon>Solirubrobacteraceae</taxon>
        <taxon>environmental samples</taxon>
    </lineage>
</organism>
<evidence type="ECO:0000256" key="1">
    <source>
        <dbReference type="SAM" id="Phobius"/>
    </source>
</evidence>
<keyword evidence="1" id="KW-1133">Transmembrane helix</keyword>
<protein>
    <submittedName>
        <fullName evidence="2">Substrate-specific component CbrT of predicted cobalamin ECF transporter</fullName>
    </submittedName>
</protein>
<evidence type="ECO:0000313" key="2">
    <source>
        <dbReference type="EMBL" id="CAA9503017.1"/>
    </source>
</evidence>
<dbReference type="EMBL" id="CADCVS010000268">
    <property type="protein sequence ID" value="CAA9503017.1"/>
    <property type="molecule type" value="Genomic_DNA"/>
</dbReference>
<sequence length="184" mass="18925">MSWLLGSMAVLAFALVLGFAWYERSHPPARVLALIATLAALAALGRIAFAPIPQVKPTTDIVLLAGYVLGGAPGFAVGAVGAVASNVFFGQGPWTPWQMGGWGLVGVAGALLARVAGRDLGRLPLAAACAAAALLYGGIMNFSLWATFAGDHSLAKLAFFWTTSIPFDVAHAIGNVLFCLAFGP</sequence>
<feature type="transmembrane region" description="Helical" evidence="1">
    <location>
        <begin position="158"/>
        <end position="182"/>
    </location>
</feature>
<gene>
    <name evidence="2" type="ORF">AVDCRST_MAG30-2033</name>
</gene>
<dbReference type="AlphaFoldDB" id="A0A6J4SR47"/>
<keyword evidence="1" id="KW-0812">Transmembrane</keyword>
<proteinExistence type="predicted"/>
<feature type="non-terminal residue" evidence="2">
    <location>
        <position position="184"/>
    </location>
</feature>
<keyword evidence="1" id="KW-0472">Membrane</keyword>
<dbReference type="Gene3D" id="1.10.1760.20">
    <property type="match status" value="1"/>
</dbReference>
<accession>A0A6J4SR47</accession>
<reference evidence="2" key="1">
    <citation type="submission" date="2020-02" db="EMBL/GenBank/DDBJ databases">
        <authorList>
            <person name="Meier V. D."/>
        </authorList>
    </citation>
    <scope>NUCLEOTIDE SEQUENCE</scope>
    <source>
        <strain evidence="2">AVDCRST_MAG30</strain>
    </source>
</reference>
<feature type="transmembrane region" description="Helical" evidence="1">
    <location>
        <begin position="125"/>
        <end position="146"/>
    </location>
</feature>